<evidence type="ECO:0000313" key="3">
    <source>
        <dbReference type="Proteomes" id="UP000039865"/>
    </source>
</evidence>
<dbReference type="Pfam" id="PF07534">
    <property type="entry name" value="TLD"/>
    <property type="match status" value="1"/>
</dbReference>
<dbReference type="InterPro" id="IPR006571">
    <property type="entry name" value="TLDc_dom"/>
</dbReference>
<keyword evidence="3" id="KW-1185">Reference proteome</keyword>
<protein>
    <recommendedName>
        <fullName evidence="1">TLDc domain-containing protein</fullName>
    </recommendedName>
</protein>
<dbReference type="InParanoid" id="A0A078B6Z1"/>
<gene>
    <name evidence="2" type="primary">Contig14486.g15436</name>
    <name evidence="2" type="ORF">STYLEM_18201</name>
</gene>
<feature type="domain" description="TLDc" evidence="1">
    <location>
        <begin position="13"/>
        <end position="189"/>
    </location>
</feature>
<accession>A0A078B6Z1</accession>
<proteinExistence type="predicted"/>
<dbReference type="PANTHER" id="PTHR23354">
    <property type="entry name" value="NUCLEOLAR PROTEIN 7/ESTROGEN RECEPTOR COACTIVATOR-RELATED"/>
    <property type="match status" value="1"/>
</dbReference>
<sequence length="190" mass="21678">MEKDRPNYLEFRRLIDFHLEQISSIKTVKNKLLPITGETNLIYKASRDGYTASSFHQKCDNQGPTISFILSEPGQVFGGYTSISWTSPGAYIEDAAAFIFNLTKNSLHNQYQNFEKGVIHNHTNLMIFGRGHDIFINNNCNYDNAYNTCDLGGTYMPPQGLKFRDSQAQEYLAGTYCFKVIEIEVYQVKS</sequence>
<dbReference type="PROSITE" id="PS51886">
    <property type="entry name" value="TLDC"/>
    <property type="match status" value="1"/>
</dbReference>
<evidence type="ECO:0000313" key="2">
    <source>
        <dbReference type="EMBL" id="CDW89072.1"/>
    </source>
</evidence>
<organism evidence="2 3">
    <name type="scientific">Stylonychia lemnae</name>
    <name type="common">Ciliate</name>
    <dbReference type="NCBI Taxonomy" id="5949"/>
    <lineage>
        <taxon>Eukaryota</taxon>
        <taxon>Sar</taxon>
        <taxon>Alveolata</taxon>
        <taxon>Ciliophora</taxon>
        <taxon>Intramacronucleata</taxon>
        <taxon>Spirotrichea</taxon>
        <taxon>Stichotrichia</taxon>
        <taxon>Sporadotrichida</taxon>
        <taxon>Oxytrichidae</taxon>
        <taxon>Stylonychinae</taxon>
        <taxon>Stylonychia</taxon>
    </lineage>
</organism>
<dbReference type="SMART" id="SM00584">
    <property type="entry name" value="TLDc"/>
    <property type="match status" value="1"/>
</dbReference>
<dbReference type="PANTHER" id="PTHR23354:SF122">
    <property type="entry name" value="GTPASE-ACTIVATING PROTEIN SKYWALKER"/>
    <property type="match status" value="1"/>
</dbReference>
<dbReference type="OrthoDB" id="309150at2759"/>
<dbReference type="Proteomes" id="UP000039865">
    <property type="component" value="Unassembled WGS sequence"/>
</dbReference>
<evidence type="ECO:0000259" key="1">
    <source>
        <dbReference type="PROSITE" id="PS51886"/>
    </source>
</evidence>
<dbReference type="EMBL" id="CCKQ01017204">
    <property type="protein sequence ID" value="CDW89072.1"/>
    <property type="molecule type" value="Genomic_DNA"/>
</dbReference>
<dbReference type="OMA" id="GHSINGC"/>
<reference evidence="2 3" key="1">
    <citation type="submission" date="2014-06" db="EMBL/GenBank/DDBJ databases">
        <authorList>
            <person name="Swart Estienne"/>
        </authorList>
    </citation>
    <scope>NUCLEOTIDE SEQUENCE [LARGE SCALE GENOMIC DNA]</scope>
    <source>
        <strain evidence="2 3">130c</strain>
    </source>
</reference>
<name>A0A078B6Z1_STYLE</name>
<dbReference type="AlphaFoldDB" id="A0A078B6Z1"/>